<dbReference type="GO" id="GO:1990904">
    <property type="term" value="C:ribonucleoprotein complex"/>
    <property type="evidence" value="ECO:0007669"/>
    <property type="project" value="UniProtKB-KW"/>
</dbReference>
<dbReference type="NCBIfam" id="TIGR00001">
    <property type="entry name" value="rpmI_bact"/>
    <property type="match status" value="1"/>
</dbReference>
<gene>
    <name evidence="4" type="primary">rpmI</name>
    <name evidence="6" type="ORF">COX04_01210</name>
</gene>
<dbReference type="PRINTS" id="PR00064">
    <property type="entry name" value="RIBOSOMALL35"/>
</dbReference>
<keyword evidence="2 4" id="KW-0689">Ribosomal protein</keyword>
<dbReference type="HAMAP" id="MF_00514">
    <property type="entry name" value="Ribosomal_bL35"/>
    <property type="match status" value="1"/>
</dbReference>
<dbReference type="Gene3D" id="4.10.410.60">
    <property type="match status" value="1"/>
</dbReference>
<comment type="similarity">
    <text evidence="1 4 5">Belongs to the bacterial ribosomal protein bL35 family.</text>
</comment>
<proteinExistence type="inferred from homology"/>
<dbReference type="Proteomes" id="UP000230759">
    <property type="component" value="Unassembled WGS sequence"/>
</dbReference>
<sequence length="81" mass="9553">MMPKQKTRKSLIKRFRITKTGKVMRRQGFRRHLRAGKSQKRLRNLKKALELKGFYAKKIRKVTGSVRKASFFAKATKDNES</sequence>
<comment type="caution">
    <text evidence="6">The sequence shown here is derived from an EMBL/GenBank/DDBJ whole genome shotgun (WGS) entry which is preliminary data.</text>
</comment>
<evidence type="ECO:0000256" key="3">
    <source>
        <dbReference type="ARBA" id="ARBA00023274"/>
    </source>
</evidence>
<dbReference type="GO" id="GO:0003735">
    <property type="term" value="F:structural constituent of ribosome"/>
    <property type="evidence" value="ECO:0007669"/>
    <property type="project" value="InterPro"/>
</dbReference>
<dbReference type="InterPro" id="IPR037229">
    <property type="entry name" value="Ribosomal_bL35_sf"/>
</dbReference>
<dbReference type="InterPro" id="IPR001706">
    <property type="entry name" value="Ribosomal_bL35"/>
</dbReference>
<keyword evidence="3 4" id="KW-0687">Ribonucleoprotein</keyword>
<dbReference type="AlphaFoldDB" id="A0A2H0BHM4"/>
<evidence type="ECO:0000256" key="1">
    <source>
        <dbReference type="ARBA" id="ARBA00006598"/>
    </source>
</evidence>
<dbReference type="PROSITE" id="PS00936">
    <property type="entry name" value="RIBOSOMAL_L35"/>
    <property type="match status" value="1"/>
</dbReference>
<evidence type="ECO:0000313" key="7">
    <source>
        <dbReference type="Proteomes" id="UP000230759"/>
    </source>
</evidence>
<evidence type="ECO:0000256" key="4">
    <source>
        <dbReference type="HAMAP-Rule" id="MF_00514"/>
    </source>
</evidence>
<evidence type="ECO:0000256" key="2">
    <source>
        <dbReference type="ARBA" id="ARBA00022980"/>
    </source>
</evidence>
<dbReference type="InterPro" id="IPR021137">
    <property type="entry name" value="Ribosomal_bL35-like"/>
</dbReference>
<name>A0A2H0BHM4_9BACT</name>
<dbReference type="Pfam" id="PF01632">
    <property type="entry name" value="Ribosomal_L35p"/>
    <property type="match status" value="1"/>
</dbReference>
<protein>
    <recommendedName>
        <fullName evidence="4">Large ribosomal subunit protein bL35</fullName>
    </recommendedName>
</protein>
<dbReference type="SUPFAM" id="SSF143034">
    <property type="entry name" value="L35p-like"/>
    <property type="match status" value="1"/>
</dbReference>
<accession>A0A2H0BHM4</accession>
<dbReference type="EMBL" id="PCSV01000031">
    <property type="protein sequence ID" value="PIP57124.1"/>
    <property type="molecule type" value="Genomic_DNA"/>
</dbReference>
<dbReference type="InterPro" id="IPR018265">
    <property type="entry name" value="Ribosomal_bL35_CS"/>
</dbReference>
<evidence type="ECO:0000256" key="5">
    <source>
        <dbReference type="RuleBase" id="RU000568"/>
    </source>
</evidence>
<dbReference type="GO" id="GO:0006412">
    <property type="term" value="P:translation"/>
    <property type="evidence" value="ECO:0007669"/>
    <property type="project" value="UniProtKB-UniRule"/>
</dbReference>
<evidence type="ECO:0000313" key="6">
    <source>
        <dbReference type="EMBL" id="PIP57124.1"/>
    </source>
</evidence>
<organism evidence="6 7">
    <name type="scientific">Candidatus Woesebacteria bacterium CG22_combo_CG10-13_8_21_14_all_45_10</name>
    <dbReference type="NCBI Taxonomy" id="1975060"/>
    <lineage>
        <taxon>Bacteria</taxon>
        <taxon>Candidatus Woeseibacteriota</taxon>
    </lineage>
</organism>
<reference evidence="6 7" key="1">
    <citation type="submission" date="2017-09" db="EMBL/GenBank/DDBJ databases">
        <title>Depth-based differentiation of microbial function through sediment-hosted aquifers and enrichment of novel symbionts in the deep terrestrial subsurface.</title>
        <authorList>
            <person name="Probst A.J."/>
            <person name="Ladd B."/>
            <person name="Jarett J.K."/>
            <person name="Geller-Mcgrath D.E."/>
            <person name="Sieber C.M."/>
            <person name="Emerson J.B."/>
            <person name="Anantharaman K."/>
            <person name="Thomas B.C."/>
            <person name="Malmstrom R."/>
            <person name="Stieglmeier M."/>
            <person name="Klingl A."/>
            <person name="Woyke T."/>
            <person name="Ryan C.M."/>
            <person name="Banfield J.F."/>
        </authorList>
    </citation>
    <scope>NUCLEOTIDE SEQUENCE [LARGE SCALE GENOMIC DNA]</scope>
    <source>
        <strain evidence="6">CG22_combo_CG10-13_8_21_14_all_45_10</strain>
    </source>
</reference>
<dbReference type="GO" id="GO:0005840">
    <property type="term" value="C:ribosome"/>
    <property type="evidence" value="ECO:0007669"/>
    <property type="project" value="UniProtKB-KW"/>
</dbReference>